<dbReference type="Proteomes" id="UP000298213">
    <property type="component" value="Unassembled WGS sequence"/>
</dbReference>
<keyword evidence="4" id="KW-1185">Reference proteome</keyword>
<name>A0A4Y8ZW25_9SPHN</name>
<feature type="modified residue" description="4-aspartylphosphate" evidence="1">
    <location>
        <position position="63"/>
    </location>
</feature>
<protein>
    <submittedName>
        <fullName evidence="3">Response regulator</fullName>
    </submittedName>
</protein>
<feature type="domain" description="Response regulatory" evidence="2">
    <location>
        <begin position="13"/>
        <end position="123"/>
    </location>
</feature>
<dbReference type="InterPro" id="IPR011006">
    <property type="entry name" value="CheY-like_superfamily"/>
</dbReference>
<sequence length="128" mass="13392">MTTNPAAGVAGARVLVLEDDYYLATDLQEALEQAGATVLGPCSTATDALRLIEEKRPDCALLDVNLGQGPSFDLPKELSRLGVPFAFVTGYEGNVIPEAYAQTERLEKPVGPGQVVSTTSRLLTGAGA</sequence>
<dbReference type="SUPFAM" id="SSF52172">
    <property type="entry name" value="CheY-like"/>
    <property type="match status" value="1"/>
</dbReference>
<organism evidence="3 4">
    <name type="scientific">Sphingomonas parva</name>
    <dbReference type="NCBI Taxonomy" id="2555898"/>
    <lineage>
        <taxon>Bacteria</taxon>
        <taxon>Pseudomonadati</taxon>
        <taxon>Pseudomonadota</taxon>
        <taxon>Alphaproteobacteria</taxon>
        <taxon>Sphingomonadales</taxon>
        <taxon>Sphingomonadaceae</taxon>
        <taxon>Sphingomonas</taxon>
    </lineage>
</organism>
<evidence type="ECO:0000313" key="4">
    <source>
        <dbReference type="Proteomes" id="UP000298213"/>
    </source>
</evidence>
<gene>
    <name evidence="3" type="ORF">E2493_02390</name>
</gene>
<dbReference type="EMBL" id="SPDV01000002">
    <property type="protein sequence ID" value="TFI60114.1"/>
    <property type="molecule type" value="Genomic_DNA"/>
</dbReference>
<dbReference type="PROSITE" id="PS50110">
    <property type="entry name" value="RESPONSE_REGULATORY"/>
    <property type="match status" value="1"/>
</dbReference>
<dbReference type="RefSeq" id="WP_135083331.1">
    <property type="nucleotide sequence ID" value="NZ_SPDV01000002.1"/>
</dbReference>
<dbReference type="SMART" id="SM00448">
    <property type="entry name" value="REC"/>
    <property type="match status" value="1"/>
</dbReference>
<dbReference type="GO" id="GO:0000160">
    <property type="term" value="P:phosphorelay signal transduction system"/>
    <property type="evidence" value="ECO:0007669"/>
    <property type="project" value="InterPro"/>
</dbReference>
<dbReference type="Gene3D" id="3.40.50.2300">
    <property type="match status" value="1"/>
</dbReference>
<evidence type="ECO:0000256" key="1">
    <source>
        <dbReference type="PROSITE-ProRule" id="PRU00169"/>
    </source>
</evidence>
<comment type="caution">
    <text evidence="3">The sequence shown here is derived from an EMBL/GenBank/DDBJ whole genome shotgun (WGS) entry which is preliminary data.</text>
</comment>
<dbReference type="OrthoDB" id="582170at2"/>
<evidence type="ECO:0000259" key="2">
    <source>
        <dbReference type="PROSITE" id="PS50110"/>
    </source>
</evidence>
<dbReference type="InterPro" id="IPR001789">
    <property type="entry name" value="Sig_transdc_resp-reg_receiver"/>
</dbReference>
<dbReference type="AlphaFoldDB" id="A0A4Y8ZW25"/>
<reference evidence="3 4" key="1">
    <citation type="submission" date="2019-03" db="EMBL/GenBank/DDBJ databases">
        <title>Genome sequence of Sphingomonas sp. 17J27-24.</title>
        <authorList>
            <person name="Kim M."/>
            <person name="Maeng S."/>
            <person name="Sathiyaraj S."/>
        </authorList>
    </citation>
    <scope>NUCLEOTIDE SEQUENCE [LARGE SCALE GENOMIC DNA]</scope>
    <source>
        <strain evidence="3 4">17J27-24</strain>
    </source>
</reference>
<accession>A0A4Y8ZW25</accession>
<dbReference type="Pfam" id="PF00072">
    <property type="entry name" value="Response_reg"/>
    <property type="match status" value="1"/>
</dbReference>
<proteinExistence type="predicted"/>
<evidence type="ECO:0000313" key="3">
    <source>
        <dbReference type="EMBL" id="TFI60114.1"/>
    </source>
</evidence>
<keyword evidence="1" id="KW-0597">Phosphoprotein</keyword>